<evidence type="ECO:0000313" key="1">
    <source>
        <dbReference type="EMBL" id="KAF8783304.1"/>
    </source>
</evidence>
<evidence type="ECO:0000313" key="2">
    <source>
        <dbReference type="Proteomes" id="UP000807504"/>
    </source>
</evidence>
<dbReference type="EMBL" id="JABXBU010001863">
    <property type="protein sequence ID" value="KAF8783304.1"/>
    <property type="molecule type" value="Genomic_DNA"/>
</dbReference>
<protein>
    <submittedName>
        <fullName evidence="1">Uncharacterized protein</fullName>
    </submittedName>
</protein>
<sequence>MGKIFRSSSHICGNGYLHPEIPLELSSLQVYPPLELLKFVFFFLMSVYPPYVCHSASKYISCGSKNISYPKEGDEDMDWFSNRMKNRILMTTYL</sequence>
<name>A0A8T0F084_ARGBR</name>
<dbReference type="Proteomes" id="UP000807504">
    <property type="component" value="Unassembled WGS sequence"/>
</dbReference>
<comment type="caution">
    <text evidence="1">The sequence shown here is derived from an EMBL/GenBank/DDBJ whole genome shotgun (WGS) entry which is preliminary data.</text>
</comment>
<proteinExistence type="predicted"/>
<keyword evidence="2" id="KW-1185">Reference proteome</keyword>
<organism evidence="1 2">
    <name type="scientific">Argiope bruennichi</name>
    <name type="common">Wasp spider</name>
    <name type="synonym">Aranea bruennichi</name>
    <dbReference type="NCBI Taxonomy" id="94029"/>
    <lineage>
        <taxon>Eukaryota</taxon>
        <taxon>Metazoa</taxon>
        <taxon>Ecdysozoa</taxon>
        <taxon>Arthropoda</taxon>
        <taxon>Chelicerata</taxon>
        <taxon>Arachnida</taxon>
        <taxon>Araneae</taxon>
        <taxon>Araneomorphae</taxon>
        <taxon>Entelegynae</taxon>
        <taxon>Araneoidea</taxon>
        <taxon>Araneidae</taxon>
        <taxon>Argiope</taxon>
    </lineage>
</organism>
<gene>
    <name evidence="1" type="ORF">HNY73_013483</name>
</gene>
<dbReference type="AlphaFoldDB" id="A0A8T0F084"/>
<reference evidence="1" key="1">
    <citation type="journal article" date="2020" name="bioRxiv">
        <title>Chromosome-level reference genome of the European wasp spider Argiope bruennichi: a resource for studies on range expansion and evolutionary adaptation.</title>
        <authorList>
            <person name="Sheffer M.M."/>
            <person name="Hoppe A."/>
            <person name="Krehenwinkel H."/>
            <person name="Uhl G."/>
            <person name="Kuss A.W."/>
            <person name="Jensen L."/>
            <person name="Jensen C."/>
            <person name="Gillespie R.G."/>
            <person name="Hoff K.J."/>
            <person name="Prost S."/>
        </authorList>
    </citation>
    <scope>NUCLEOTIDE SEQUENCE</scope>
</reference>
<reference evidence="1" key="2">
    <citation type="submission" date="2020-06" db="EMBL/GenBank/DDBJ databases">
        <authorList>
            <person name="Sheffer M."/>
        </authorList>
    </citation>
    <scope>NUCLEOTIDE SEQUENCE</scope>
</reference>
<accession>A0A8T0F084</accession>